<evidence type="ECO:0000256" key="1">
    <source>
        <dbReference type="SAM" id="MobiDB-lite"/>
    </source>
</evidence>
<dbReference type="EMBL" id="JPIN01000001">
    <property type="protein sequence ID" value="KFZ29925.1"/>
    <property type="molecule type" value="Genomic_DNA"/>
</dbReference>
<evidence type="ECO:0000313" key="3">
    <source>
        <dbReference type="EMBL" id="KFZ29925.1"/>
    </source>
</evidence>
<evidence type="ECO:0000256" key="2">
    <source>
        <dbReference type="SAM" id="SignalP"/>
    </source>
</evidence>
<feature type="compositionally biased region" description="Basic and acidic residues" evidence="1">
    <location>
        <begin position="47"/>
        <end position="62"/>
    </location>
</feature>
<dbReference type="AlphaFoldDB" id="A0A094IQH2"/>
<comment type="caution">
    <text evidence="3">The sequence shown here is derived from an EMBL/GenBank/DDBJ whole genome shotgun (WGS) entry which is preliminary data.</text>
</comment>
<feature type="chain" id="PRO_5001904545" evidence="2">
    <location>
        <begin position="22"/>
        <end position="149"/>
    </location>
</feature>
<dbReference type="STRING" id="1517416.IDAT_02230"/>
<keyword evidence="2" id="KW-0732">Signal</keyword>
<name>A0A094IQH2_9GAMM</name>
<proteinExistence type="predicted"/>
<dbReference type="RefSeq" id="WP_034729884.1">
    <property type="nucleotide sequence ID" value="NZ_JPIN01000001.1"/>
</dbReference>
<feature type="region of interest" description="Disordered" evidence="1">
    <location>
        <begin position="78"/>
        <end position="149"/>
    </location>
</feature>
<organism evidence="3 4">
    <name type="scientific">Pseudidiomarina atlantica</name>
    <dbReference type="NCBI Taxonomy" id="1517416"/>
    <lineage>
        <taxon>Bacteria</taxon>
        <taxon>Pseudomonadati</taxon>
        <taxon>Pseudomonadota</taxon>
        <taxon>Gammaproteobacteria</taxon>
        <taxon>Alteromonadales</taxon>
        <taxon>Idiomarinaceae</taxon>
        <taxon>Pseudidiomarina</taxon>
    </lineage>
</organism>
<dbReference type="Proteomes" id="UP000053718">
    <property type="component" value="Unassembled WGS sequence"/>
</dbReference>
<keyword evidence="4" id="KW-1185">Reference proteome</keyword>
<evidence type="ECO:0000313" key="4">
    <source>
        <dbReference type="Proteomes" id="UP000053718"/>
    </source>
</evidence>
<dbReference type="OrthoDB" id="1551249at1236"/>
<feature type="region of interest" description="Disordered" evidence="1">
    <location>
        <begin position="20"/>
        <end position="65"/>
    </location>
</feature>
<sequence length="149" mass="15443">MKIIHGLLGLTLALGIGTGYAQDQAQDEKKELPEAAAEGQQTAETARAGKDRNPQTGKELKGIGEAARLKGGKALAETVKATAGPPDFIDNDDDGDGIGDATEQSAAHEAAHTVQQSSGAEATERKALGRTKTADVTLKKSDKKKGDNH</sequence>
<reference evidence="3 4" key="1">
    <citation type="submission" date="2014-06" db="EMBL/GenBank/DDBJ databases">
        <title>Draft genome sequence of Idiomarina sp. MCCC 1A10513.</title>
        <authorList>
            <person name="Du J."/>
            <person name="Lai Q."/>
            <person name="Shao Z."/>
        </authorList>
    </citation>
    <scope>NUCLEOTIDE SEQUENCE [LARGE SCALE GENOMIC DNA]</scope>
    <source>
        <strain evidence="3 4">MCCC 1A10513</strain>
    </source>
</reference>
<feature type="signal peptide" evidence="2">
    <location>
        <begin position="1"/>
        <end position="21"/>
    </location>
</feature>
<feature type="compositionally biased region" description="Basic and acidic residues" evidence="1">
    <location>
        <begin position="137"/>
        <end position="149"/>
    </location>
</feature>
<gene>
    <name evidence="3" type="ORF">IDAT_02230</name>
</gene>
<protein>
    <submittedName>
        <fullName evidence="3">Uncharacterized protein</fullName>
    </submittedName>
</protein>
<feature type="compositionally biased region" description="Low complexity" evidence="1">
    <location>
        <begin position="34"/>
        <end position="46"/>
    </location>
</feature>
<accession>A0A094IQH2</accession>